<gene>
    <name evidence="3" type="ORF">MZV50_19670</name>
</gene>
<feature type="transmembrane region" description="Helical" evidence="1">
    <location>
        <begin position="332"/>
        <end position="354"/>
    </location>
</feature>
<keyword evidence="1" id="KW-0472">Membrane</keyword>
<feature type="domain" description="DUF6311" evidence="2">
    <location>
        <begin position="12"/>
        <end position="421"/>
    </location>
</feature>
<dbReference type="Proteomes" id="UP001057520">
    <property type="component" value="Chromosome"/>
</dbReference>
<dbReference type="InterPro" id="IPR046278">
    <property type="entry name" value="DUF6311"/>
</dbReference>
<feature type="transmembrane region" description="Helical" evidence="1">
    <location>
        <begin position="99"/>
        <end position="120"/>
    </location>
</feature>
<feature type="transmembrane region" description="Helical" evidence="1">
    <location>
        <begin position="221"/>
        <end position="242"/>
    </location>
</feature>
<proteinExistence type="predicted"/>
<reference evidence="3 4" key="1">
    <citation type="submission" date="2022-04" db="EMBL/GenBank/DDBJ databases">
        <title>Genome sequence of soybean root-associated Caulobacter segnis RL271.</title>
        <authorList>
            <person name="Longley R."/>
            <person name="Bonito G."/>
            <person name="Trigodet F."/>
            <person name="Crosson S."/>
            <person name="Fiebig A."/>
        </authorList>
    </citation>
    <scope>NUCLEOTIDE SEQUENCE [LARGE SCALE GENOMIC DNA]</scope>
    <source>
        <strain evidence="3 4">RL271</strain>
    </source>
</reference>
<sequence length="716" mass="75798">MDVLTRPMLLSALAGALLFGWTIGFDALLASGRAWVTPRFDMAAMMTGYYGFLNAPWSLRPTVVQGLGGQPLSIVFTDSVPWVSLLLKALHLGRVLNPLGLILFVSYILQPLGAISLLRACGVKDRLPLVVMGLLALALPTWIARQFGHPALCAHWLLLFGAATAVDASARGLRGRHVAAFCLLFGLAVGIHAYHLVPLSLLLAAALVAELVRSRGRAVGHVLASGGLVVVVVAASAAFLGYDVGDGVAGSESKPGFYSMNLDAPWRPAGSGLLGQAWRGGAFTGASDATGGQGIEGYQYLGVGGLGLILVALALACANAEARRRIWSRASSLWPLAVAALVLALWAVGPRAYLGDRLVYDLKLPEAAVKALGVFRAHGRFFWIPAYLLLVGAIVIVWRTLPRKAASGVLIAALALQVVDSAPARATIRGFFHIPLEPNLRVDAQTRHALTGRPWVFAPDYFCLLNGEDITAFSQTAHVAARLGGAISSIATAHNANKGCQQPRGAMLATAPVGDRTVTVIFNDGESRGGRLALFSERTDCYRMKRGILCGRDLGGAGLAPMRRGDFLSDPDGVEGWIPTDTAGQKPPALAEGWDTPEYTGVWSLGTRSVLRLAAASDRPTQVTLQALAYSEQPPRPQIVTVRVDGRAIATLEIDPVGYRPYTFVVPPRGAAGTGPVDVVLEIPGARKPVNDRRALGVGLKEIRYRTLPPEAAPAL</sequence>
<keyword evidence="4" id="KW-1185">Reference proteome</keyword>
<protein>
    <recommendedName>
        <fullName evidence="2">DUF6311 domain-containing protein</fullName>
    </recommendedName>
</protein>
<feature type="transmembrane region" description="Helical" evidence="1">
    <location>
        <begin position="298"/>
        <end position="320"/>
    </location>
</feature>
<feature type="transmembrane region" description="Helical" evidence="1">
    <location>
        <begin position="126"/>
        <end position="144"/>
    </location>
</feature>
<feature type="transmembrane region" description="Helical" evidence="1">
    <location>
        <begin position="178"/>
        <end position="209"/>
    </location>
</feature>
<organism evidence="3 4">
    <name type="scientific">Caulobacter segnis</name>
    <dbReference type="NCBI Taxonomy" id="88688"/>
    <lineage>
        <taxon>Bacteria</taxon>
        <taxon>Pseudomonadati</taxon>
        <taxon>Pseudomonadota</taxon>
        <taxon>Alphaproteobacteria</taxon>
        <taxon>Caulobacterales</taxon>
        <taxon>Caulobacteraceae</taxon>
        <taxon>Caulobacter</taxon>
    </lineage>
</organism>
<feature type="transmembrane region" description="Helical" evidence="1">
    <location>
        <begin position="381"/>
        <end position="401"/>
    </location>
</feature>
<evidence type="ECO:0000313" key="4">
    <source>
        <dbReference type="Proteomes" id="UP001057520"/>
    </source>
</evidence>
<dbReference type="EMBL" id="CP096040">
    <property type="protein sequence ID" value="USQ94770.1"/>
    <property type="molecule type" value="Genomic_DNA"/>
</dbReference>
<name>A0ABY4ZQ28_9CAUL</name>
<feature type="transmembrane region" description="Helical" evidence="1">
    <location>
        <begin position="151"/>
        <end position="172"/>
    </location>
</feature>
<dbReference type="Pfam" id="PF19830">
    <property type="entry name" value="DUF6311"/>
    <property type="match status" value="1"/>
</dbReference>
<accession>A0ABY4ZQ28</accession>
<evidence type="ECO:0000313" key="3">
    <source>
        <dbReference type="EMBL" id="USQ94770.1"/>
    </source>
</evidence>
<evidence type="ECO:0000259" key="2">
    <source>
        <dbReference type="Pfam" id="PF19830"/>
    </source>
</evidence>
<keyword evidence="1" id="KW-0812">Transmembrane</keyword>
<evidence type="ECO:0000256" key="1">
    <source>
        <dbReference type="SAM" id="Phobius"/>
    </source>
</evidence>
<keyword evidence="1" id="KW-1133">Transmembrane helix</keyword>